<dbReference type="EMBL" id="CM039433">
    <property type="protein sequence ID" value="KAI4328548.1"/>
    <property type="molecule type" value="Genomic_DNA"/>
</dbReference>
<evidence type="ECO:0000313" key="2">
    <source>
        <dbReference type="Proteomes" id="UP000828941"/>
    </source>
</evidence>
<organism evidence="1 2">
    <name type="scientific">Bauhinia variegata</name>
    <name type="common">Purple orchid tree</name>
    <name type="synonym">Phanera variegata</name>
    <dbReference type="NCBI Taxonomy" id="167791"/>
    <lineage>
        <taxon>Eukaryota</taxon>
        <taxon>Viridiplantae</taxon>
        <taxon>Streptophyta</taxon>
        <taxon>Embryophyta</taxon>
        <taxon>Tracheophyta</taxon>
        <taxon>Spermatophyta</taxon>
        <taxon>Magnoliopsida</taxon>
        <taxon>eudicotyledons</taxon>
        <taxon>Gunneridae</taxon>
        <taxon>Pentapetalae</taxon>
        <taxon>rosids</taxon>
        <taxon>fabids</taxon>
        <taxon>Fabales</taxon>
        <taxon>Fabaceae</taxon>
        <taxon>Cercidoideae</taxon>
        <taxon>Cercideae</taxon>
        <taxon>Bauhiniinae</taxon>
        <taxon>Bauhinia</taxon>
    </lineage>
</organism>
<comment type="caution">
    <text evidence="1">The sequence shown here is derived from an EMBL/GenBank/DDBJ whole genome shotgun (WGS) entry which is preliminary data.</text>
</comment>
<reference evidence="1 2" key="1">
    <citation type="journal article" date="2022" name="DNA Res.">
        <title>Chromosomal-level genome assembly of the orchid tree Bauhinia variegata (Leguminosae; Cercidoideae) supports the allotetraploid origin hypothesis of Bauhinia.</title>
        <authorList>
            <person name="Zhong Y."/>
            <person name="Chen Y."/>
            <person name="Zheng D."/>
            <person name="Pang J."/>
            <person name="Liu Y."/>
            <person name="Luo S."/>
            <person name="Meng S."/>
            <person name="Qian L."/>
            <person name="Wei D."/>
            <person name="Dai S."/>
            <person name="Zhou R."/>
        </authorList>
    </citation>
    <scope>NUCLEOTIDE SEQUENCE [LARGE SCALE GENOMIC DNA]</scope>
    <source>
        <strain evidence="1">BV-YZ2020</strain>
    </source>
</reference>
<protein>
    <submittedName>
        <fullName evidence="1">Uncharacterized protein</fullName>
    </submittedName>
</protein>
<keyword evidence="2" id="KW-1185">Reference proteome</keyword>
<accession>A0ACB9MXT5</accession>
<dbReference type="Proteomes" id="UP000828941">
    <property type="component" value="Chromosome 8"/>
</dbReference>
<sequence length="602" mass="68034">MASISMAMLLLVISVYLLLWPFQVSSSTGNTLSQRSSLSVEKPELVMVSPNGMFSAGFHAVGVNAYCFAIWFTQPPWQEQKQNRTLVWMANRDQPINGKRSTLSLDASGNLVLTDAGKFSVWATNTSSPFSVQLHLRDTGNLVLEEIKVGGAVLWQSFDSPTDTLLPHQNFTRHTSLVSSRSASNHSSGFFKLFFNNDNVLRLMYDYADVSSIYWPDPWFVPLQIGRSTSNATRIAVLDSLGNFTSSDNFGFTTSDLGTMLQRRLVVDYDGNLRVYSRKDAKEKWYVSWQAISNPCEIHGICGENSICSLNPGSGSMCSCLPGYRFKNDRDLSQGCEPEYNVSYNKSESYFLPLSHVDFYSYDIGIFSNRTLEQCQNLCLESFNCLGFQYQFTWRDGFFNCYPKSKLLNGHHTPEFEGVMYLKLPKSISLFNESFFEESNTLCSNETIKIERTYTKGHENGRVKLILWFALGIGGLEMICIILVWGFLIRSGQQSDKYAQGYLPLGTEFRNFSYSELKKATQGFSQEIGRGKSPMMDIQNIDGGEVAKHWRLVAWVKAEKTRQSANDLWLKQIMDPKIRGNFDLHKMQALVEVALQCVMCGG</sequence>
<gene>
    <name evidence="1" type="ORF">L6164_020892</name>
</gene>
<proteinExistence type="predicted"/>
<evidence type="ECO:0000313" key="1">
    <source>
        <dbReference type="EMBL" id="KAI4328548.1"/>
    </source>
</evidence>
<name>A0ACB9MXT5_BAUVA</name>